<gene>
    <name evidence="16" type="ORF">CZ674_04940</name>
</gene>
<evidence type="ECO:0000256" key="9">
    <source>
        <dbReference type="ARBA" id="ARBA00022989"/>
    </source>
</evidence>
<keyword evidence="17" id="KW-1185">Reference proteome</keyword>
<feature type="transmembrane region" description="Helical" evidence="13">
    <location>
        <begin position="179"/>
        <end position="202"/>
    </location>
</feature>
<evidence type="ECO:0000259" key="14">
    <source>
        <dbReference type="Pfam" id="PF02687"/>
    </source>
</evidence>
<feature type="domain" description="ABC3 transporter permease C-terminal" evidence="14">
    <location>
        <begin position="183"/>
        <end position="300"/>
    </location>
</feature>
<dbReference type="OrthoDB" id="9812531at2"/>
<evidence type="ECO:0000256" key="8">
    <source>
        <dbReference type="ARBA" id="ARBA00022692"/>
    </source>
</evidence>
<dbReference type="InterPro" id="IPR047929">
    <property type="entry name" value="FtsX_actino"/>
</dbReference>
<evidence type="ECO:0000256" key="10">
    <source>
        <dbReference type="ARBA" id="ARBA00023136"/>
    </source>
</evidence>
<evidence type="ECO:0000313" key="17">
    <source>
        <dbReference type="Proteomes" id="UP000195787"/>
    </source>
</evidence>
<comment type="subcellular location">
    <subcellularLocation>
        <location evidence="2">Cell membrane</location>
        <topology evidence="2">Multi-pass membrane protein</topology>
    </subcellularLocation>
</comment>
<dbReference type="PANTHER" id="PTHR47755:SF1">
    <property type="entry name" value="CELL DIVISION PROTEIN FTSX"/>
    <property type="match status" value="1"/>
</dbReference>
<comment type="similarity">
    <text evidence="3 12">Belongs to the ABC-4 integral membrane protein family. FtsX subfamily.</text>
</comment>
<evidence type="ECO:0000256" key="6">
    <source>
        <dbReference type="ARBA" id="ARBA00022475"/>
    </source>
</evidence>
<feature type="transmembrane region" description="Helical" evidence="13">
    <location>
        <begin position="223"/>
        <end position="253"/>
    </location>
</feature>
<dbReference type="RefSeq" id="WP_086991442.1">
    <property type="nucleotide sequence ID" value="NZ_FUHU01000026.1"/>
</dbReference>
<sequence length="303" mass="32675">MRAALVLQEVWTGLRRNMSMVVSVILVTFISLTFVGAAMLLQGQINQMKGFWYDRAQVAVYFCNEGDVGPNCTGEATQEQIDEVTATLETDAIAPFVQTVEFEDRAQAFENFKDQFEGTQAAEFATEESMSQALRVQPQSPQDASIVAEATSSLPGVLEVQDQRRLLEPIFQALNTASLVAVSVAVIMLVAAVLLISTTIRLSAFSRQRELGIMRLVGASNRFIQTPFILEGVISALIGSVLASGAVLALVQWGVQGYLAPLLPTYPLVGIDATLLVIPVLLAIGVLLSGVAAAVAIRRYLRV</sequence>
<dbReference type="EMBL" id="FUHU01000026">
    <property type="protein sequence ID" value="SJM56389.1"/>
    <property type="molecule type" value="Genomic_DNA"/>
</dbReference>
<keyword evidence="9 13" id="KW-1133">Transmembrane helix</keyword>
<dbReference type="AlphaFoldDB" id="A0A1R4FKH8"/>
<evidence type="ECO:0000256" key="7">
    <source>
        <dbReference type="ARBA" id="ARBA00022618"/>
    </source>
</evidence>
<dbReference type="PIRSF" id="PIRSF003097">
    <property type="entry name" value="FtsX"/>
    <property type="match status" value="1"/>
</dbReference>
<keyword evidence="7 12" id="KW-0132">Cell division</keyword>
<keyword evidence="10 12" id="KW-0472">Membrane</keyword>
<dbReference type="InterPro" id="IPR040690">
    <property type="entry name" value="FtsX_ECD"/>
</dbReference>
<dbReference type="InterPro" id="IPR003838">
    <property type="entry name" value="ABC3_permease_C"/>
</dbReference>
<proteinExistence type="inferred from homology"/>
<dbReference type="NCBIfam" id="NF038346">
    <property type="entry name" value="FtsX_actino"/>
    <property type="match status" value="1"/>
</dbReference>
<keyword evidence="8 13" id="KW-0812">Transmembrane</keyword>
<dbReference type="GO" id="GO:0051301">
    <property type="term" value="P:cell division"/>
    <property type="evidence" value="ECO:0007669"/>
    <property type="project" value="UniProtKB-KW"/>
</dbReference>
<keyword evidence="11 12" id="KW-0131">Cell cycle</keyword>
<feature type="transmembrane region" description="Helical" evidence="13">
    <location>
        <begin position="273"/>
        <end position="297"/>
    </location>
</feature>
<evidence type="ECO:0000256" key="1">
    <source>
        <dbReference type="ARBA" id="ARBA00003552"/>
    </source>
</evidence>
<evidence type="ECO:0000256" key="11">
    <source>
        <dbReference type="ARBA" id="ARBA00023306"/>
    </source>
</evidence>
<comment type="function">
    <text evidence="1">Part of the ABC transporter FtsEX involved in cellular division.</text>
</comment>
<evidence type="ECO:0000256" key="3">
    <source>
        <dbReference type="ARBA" id="ARBA00007379"/>
    </source>
</evidence>
<accession>A0A1R4FKH8</accession>
<dbReference type="Pfam" id="PF18075">
    <property type="entry name" value="FtsX_ECD"/>
    <property type="match status" value="1"/>
</dbReference>
<evidence type="ECO:0000256" key="12">
    <source>
        <dbReference type="PIRNR" id="PIRNR003097"/>
    </source>
</evidence>
<feature type="transmembrane region" description="Helical" evidence="13">
    <location>
        <begin position="21"/>
        <end position="41"/>
    </location>
</feature>
<dbReference type="GeneID" id="303172553"/>
<organism evidence="16 17">
    <name type="scientific">Agrococcus casei LMG 22410</name>
    <dbReference type="NCBI Taxonomy" id="1255656"/>
    <lineage>
        <taxon>Bacteria</taxon>
        <taxon>Bacillati</taxon>
        <taxon>Actinomycetota</taxon>
        <taxon>Actinomycetes</taxon>
        <taxon>Micrococcales</taxon>
        <taxon>Microbacteriaceae</taxon>
        <taxon>Agrococcus</taxon>
    </lineage>
</organism>
<evidence type="ECO:0000313" key="16">
    <source>
        <dbReference type="EMBL" id="SJM56389.1"/>
    </source>
</evidence>
<evidence type="ECO:0000256" key="5">
    <source>
        <dbReference type="ARBA" id="ARBA00021907"/>
    </source>
</evidence>
<dbReference type="InterPro" id="IPR004513">
    <property type="entry name" value="FtsX"/>
</dbReference>
<comment type="subunit">
    <text evidence="4">Forms a membrane-associated complex with FtsE.</text>
</comment>
<evidence type="ECO:0000256" key="2">
    <source>
        <dbReference type="ARBA" id="ARBA00004651"/>
    </source>
</evidence>
<dbReference type="Pfam" id="PF02687">
    <property type="entry name" value="FtsX"/>
    <property type="match status" value="1"/>
</dbReference>
<dbReference type="Proteomes" id="UP000195787">
    <property type="component" value="Unassembled WGS sequence"/>
</dbReference>
<name>A0A1R4FKH8_9MICO</name>
<keyword evidence="6 12" id="KW-1003">Cell membrane</keyword>
<dbReference type="Gene3D" id="3.30.70.3040">
    <property type="match status" value="1"/>
</dbReference>
<evidence type="ECO:0000256" key="13">
    <source>
        <dbReference type="SAM" id="Phobius"/>
    </source>
</evidence>
<reference evidence="16 17" key="1">
    <citation type="submission" date="2017-02" db="EMBL/GenBank/DDBJ databases">
        <authorList>
            <person name="Peterson S.W."/>
        </authorList>
    </citation>
    <scope>NUCLEOTIDE SEQUENCE [LARGE SCALE GENOMIC DNA]</scope>
    <source>
        <strain evidence="16 17">LMG 22410</strain>
    </source>
</reference>
<protein>
    <recommendedName>
        <fullName evidence="5 12">Cell division protein FtsX</fullName>
    </recommendedName>
</protein>
<evidence type="ECO:0000256" key="4">
    <source>
        <dbReference type="ARBA" id="ARBA00011160"/>
    </source>
</evidence>
<dbReference type="PANTHER" id="PTHR47755">
    <property type="entry name" value="CELL DIVISION PROTEIN FTSX"/>
    <property type="match status" value="1"/>
</dbReference>
<dbReference type="GO" id="GO:0005886">
    <property type="term" value="C:plasma membrane"/>
    <property type="evidence" value="ECO:0007669"/>
    <property type="project" value="UniProtKB-SubCell"/>
</dbReference>
<feature type="domain" description="FtsX extracellular" evidence="15">
    <location>
        <begin position="57"/>
        <end position="160"/>
    </location>
</feature>
<evidence type="ECO:0000259" key="15">
    <source>
        <dbReference type="Pfam" id="PF18075"/>
    </source>
</evidence>